<dbReference type="Gene3D" id="3.40.50.720">
    <property type="entry name" value="NAD(P)-binding Rossmann-like Domain"/>
    <property type="match status" value="1"/>
</dbReference>
<keyword evidence="2" id="KW-0560">Oxidoreductase</keyword>
<sequence>MSFTNKTVVITGGAKGIGAGCANVFYQDGANVAILDVDDKTGPEFVKKLGDRALFVKCDISNEKEVQDAVEKIYGHFGSIHYLVNNAGILKYFSVTNTSVEDWDAVMNVNLKGAFLCTKHCIPHMQKNNDGVVVNMSSVQAFVAQTNVAAYIATKSALIGLTRSIAVDYAPNIRSVAICPGGVDTPMNRDAFRESPNPEVVRKETENLHLNGRMATEEEIGELVAFVCSEKGAFINGQPIRIDGGLGIKVGGSKKE</sequence>
<reference evidence="3" key="2">
    <citation type="submission" date="2024-05" db="EMBL/GenBank/DDBJ databases">
        <title>Rhodohalobacter halophilus gen. nov., sp. nov., a moderately halophilic member of the family Balneolaceae.</title>
        <authorList>
            <person name="Xia J."/>
        </authorList>
    </citation>
    <scope>NUCLEOTIDE SEQUENCE</scope>
    <source>
        <strain evidence="3">WB101</strain>
    </source>
</reference>
<dbReference type="Pfam" id="PF13561">
    <property type="entry name" value="adh_short_C2"/>
    <property type="match status" value="1"/>
</dbReference>
<dbReference type="RefSeq" id="WP_237855058.1">
    <property type="nucleotide sequence ID" value="NZ_JAKLWS010000019.1"/>
</dbReference>
<dbReference type="Proteomes" id="UP001165366">
    <property type="component" value="Unassembled WGS sequence"/>
</dbReference>
<dbReference type="PANTHER" id="PTHR24321:SF8">
    <property type="entry name" value="ESTRADIOL 17-BETA-DEHYDROGENASE 8-RELATED"/>
    <property type="match status" value="1"/>
</dbReference>
<dbReference type="CDD" id="cd05233">
    <property type="entry name" value="SDR_c"/>
    <property type="match status" value="1"/>
</dbReference>
<dbReference type="InterPro" id="IPR002347">
    <property type="entry name" value="SDR_fam"/>
</dbReference>
<dbReference type="SUPFAM" id="SSF51735">
    <property type="entry name" value="NAD(P)-binding Rossmann-fold domains"/>
    <property type="match status" value="1"/>
</dbReference>
<evidence type="ECO:0000313" key="3">
    <source>
        <dbReference type="EMBL" id="MCG2589698.1"/>
    </source>
</evidence>
<reference evidence="3" key="1">
    <citation type="submission" date="2022-01" db="EMBL/GenBank/DDBJ databases">
        <authorList>
            <person name="Wang Y."/>
        </authorList>
    </citation>
    <scope>NUCLEOTIDE SEQUENCE</scope>
    <source>
        <strain evidence="3">WB101</strain>
    </source>
</reference>
<evidence type="ECO:0000313" key="4">
    <source>
        <dbReference type="Proteomes" id="UP001165366"/>
    </source>
</evidence>
<name>A0ABS9KFS2_9BACT</name>
<gene>
    <name evidence="3" type="ORF">L6773_14050</name>
</gene>
<protein>
    <submittedName>
        <fullName evidence="3">SDR family oxidoreductase</fullName>
    </submittedName>
</protein>
<accession>A0ABS9KFS2</accession>
<dbReference type="EMBL" id="JAKLWS010000019">
    <property type="protein sequence ID" value="MCG2589698.1"/>
    <property type="molecule type" value="Genomic_DNA"/>
</dbReference>
<evidence type="ECO:0000256" key="1">
    <source>
        <dbReference type="ARBA" id="ARBA00006484"/>
    </source>
</evidence>
<evidence type="ECO:0000256" key="2">
    <source>
        <dbReference type="ARBA" id="ARBA00023002"/>
    </source>
</evidence>
<organism evidence="3 4">
    <name type="scientific">Rhodohalobacter sulfatireducens</name>
    <dbReference type="NCBI Taxonomy" id="2911366"/>
    <lineage>
        <taxon>Bacteria</taxon>
        <taxon>Pseudomonadati</taxon>
        <taxon>Balneolota</taxon>
        <taxon>Balneolia</taxon>
        <taxon>Balneolales</taxon>
        <taxon>Balneolaceae</taxon>
        <taxon>Rhodohalobacter</taxon>
    </lineage>
</organism>
<dbReference type="PANTHER" id="PTHR24321">
    <property type="entry name" value="DEHYDROGENASES, SHORT CHAIN"/>
    <property type="match status" value="1"/>
</dbReference>
<dbReference type="InterPro" id="IPR036291">
    <property type="entry name" value="NAD(P)-bd_dom_sf"/>
</dbReference>
<keyword evidence="4" id="KW-1185">Reference proteome</keyword>
<comment type="caution">
    <text evidence="3">The sequence shown here is derived from an EMBL/GenBank/DDBJ whole genome shotgun (WGS) entry which is preliminary data.</text>
</comment>
<proteinExistence type="inferred from homology"/>
<dbReference type="PRINTS" id="PR00081">
    <property type="entry name" value="GDHRDH"/>
</dbReference>
<comment type="similarity">
    <text evidence="1">Belongs to the short-chain dehydrogenases/reductases (SDR) family.</text>
</comment>
<dbReference type="PRINTS" id="PR00080">
    <property type="entry name" value="SDRFAMILY"/>
</dbReference>